<reference evidence="1" key="1">
    <citation type="submission" date="2014-09" db="EMBL/GenBank/DDBJ databases">
        <authorList>
            <person name="Magalhaes I.L.F."/>
            <person name="Oliveira U."/>
            <person name="Santos F.R."/>
            <person name="Vidigal T.H.D.A."/>
            <person name="Brescovit A.D."/>
            <person name="Santos A.J."/>
        </authorList>
    </citation>
    <scope>NUCLEOTIDE SEQUENCE</scope>
    <source>
        <tissue evidence="1">Shoot tissue taken approximately 20 cm above the soil surface</tissue>
    </source>
</reference>
<evidence type="ECO:0000313" key="1">
    <source>
        <dbReference type="EMBL" id="JAD88443.1"/>
    </source>
</evidence>
<protein>
    <submittedName>
        <fullName evidence="1">Uncharacterized protein</fullName>
    </submittedName>
</protein>
<name>A0A0A9DP24_ARUDO</name>
<organism evidence="1">
    <name type="scientific">Arundo donax</name>
    <name type="common">Giant reed</name>
    <name type="synonym">Donax arundinaceus</name>
    <dbReference type="NCBI Taxonomy" id="35708"/>
    <lineage>
        <taxon>Eukaryota</taxon>
        <taxon>Viridiplantae</taxon>
        <taxon>Streptophyta</taxon>
        <taxon>Embryophyta</taxon>
        <taxon>Tracheophyta</taxon>
        <taxon>Spermatophyta</taxon>
        <taxon>Magnoliopsida</taxon>
        <taxon>Liliopsida</taxon>
        <taxon>Poales</taxon>
        <taxon>Poaceae</taxon>
        <taxon>PACMAD clade</taxon>
        <taxon>Arundinoideae</taxon>
        <taxon>Arundineae</taxon>
        <taxon>Arundo</taxon>
    </lineage>
</organism>
<dbReference type="AlphaFoldDB" id="A0A0A9DP24"/>
<reference evidence="1" key="2">
    <citation type="journal article" date="2015" name="Data Brief">
        <title>Shoot transcriptome of the giant reed, Arundo donax.</title>
        <authorList>
            <person name="Barrero R.A."/>
            <person name="Guerrero F.D."/>
            <person name="Moolhuijzen P."/>
            <person name="Goolsby J.A."/>
            <person name="Tidwell J."/>
            <person name="Bellgard S.E."/>
            <person name="Bellgard M.I."/>
        </authorList>
    </citation>
    <scope>NUCLEOTIDE SEQUENCE</scope>
    <source>
        <tissue evidence="1">Shoot tissue taken approximately 20 cm above the soil surface</tissue>
    </source>
</reference>
<proteinExistence type="predicted"/>
<accession>A0A0A9DP24</accession>
<dbReference type="EMBL" id="GBRH01209452">
    <property type="protein sequence ID" value="JAD88443.1"/>
    <property type="molecule type" value="Transcribed_RNA"/>
</dbReference>
<sequence>MLVEKDEIETDGRTAERLSWVIKYRYPWKEQTTESPTKANSFSNGSLLSITLMSLSSRKDEYITSSVCKILTCFFPSALEPLKILVNPSGDRLITSSCNLHGGRSTLRRELEAVTVPG</sequence>